<dbReference type="FunFam" id="1.10.238.10:FF:000178">
    <property type="entry name" value="Calmodulin-2 A"/>
    <property type="match status" value="1"/>
</dbReference>
<organism evidence="8 9">
    <name type="scientific">Polarella glacialis</name>
    <name type="common">Dinoflagellate</name>
    <dbReference type="NCBI Taxonomy" id="89957"/>
    <lineage>
        <taxon>Eukaryota</taxon>
        <taxon>Sar</taxon>
        <taxon>Alveolata</taxon>
        <taxon>Dinophyceae</taxon>
        <taxon>Suessiales</taxon>
        <taxon>Suessiaceae</taxon>
        <taxon>Polarella</taxon>
    </lineage>
</organism>
<dbReference type="AlphaFoldDB" id="A0A813G1W5"/>
<gene>
    <name evidence="8" type="ORF">PGLA1383_LOCUS37849</name>
</gene>
<accession>A0A813G1W5</accession>
<dbReference type="InterPro" id="IPR001751">
    <property type="entry name" value="S100/CaBP7/8-like_CS"/>
</dbReference>
<dbReference type="PROSITE" id="PS00303">
    <property type="entry name" value="S100_CABP"/>
    <property type="match status" value="1"/>
</dbReference>
<keyword evidence="5" id="KW-0106">Calcium</keyword>
<evidence type="ECO:0000256" key="1">
    <source>
        <dbReference type="ARBA" id="ARBA00005253"/>
    </source>
</evidence>
<evidence type="ECO:0000256" key="4">
    <source>
        <dbReference type="ARBA" id="ARBA00022737"/>
    </source>
</evidence>
<keyword evidence="4" id="KW-0677">Repeat</keyword>
<protein>
    <recommendedName>
        <fullName evidence="2">Calmodulin</fullName>
    </recommendedName>
</protein>
<dbReference type="OrthoDB" id="26525at2759"/>
<feature type="domain" description="EF-hand" evidence="7">
    <location>
        <begin position="48"/>
        <end position="83"/>
    </location>
</feature>
<dbReference type="Pfam" id="PF13499">
    <property type="entry name" value="EF-hand_7"/>
    <property type="match status" value="1"/>
</dbReference>
<dbReference type="Proteomes" id="UP000654075">
    <property type="component" value="Unassembled WGS sequence"/>
</dbReference>
<evidence type="ECO:0000256" key="3">
    <source>
        <dbReference type="ARBA" id="ARBA00022723"/>
    </source>
</evidence>
<evidence type="ECO:0000256" key="5">
    <source>
        <dbReference type="ARBA" id="ARBA00022837"/>
    </source>
</evidence>
<feature type="domain" description="EF-hand" evidence="7">
    <location>
        <begin position="124"/>
        <end position="154"/>
    </location>
</feature>
<dbReference type="Pfam" id="PF00036">
    <property type="entry name" value="EF-hand_1"/>
    <property type="match status" value="1"/>
</dbReference>
<name>A0A813G1W5_POLGL</name>
<dbReference type="InterPro" id="IPR050230">
    <property type="entry name" value="CALM/Myosin/TropC-like"/>
</dbReference>
<proteinExistence type="inferred from homology"/>
<dbReference type="PROSITE" id="PS50222">
    <property type="entry name" value="EF_HAND_2"/>
    <property type="match status" value="3"/>
</dbReference>
<dbReference type="PROSITE" id="PS00018">
    <property type="entry name" value="EF_HAND_1"/>
    <property type="match status" value="3"/>
</dbReference>
<keyword evidence="6" id="KW-0007">Acetylation</keyword>
<dbReference type="InterPro" id="IPR011992">
    <property type="entry name" value="EF-hand-dom_pair"/>
</dbReference>
<comment type="caution">
    <text evidence="8">The sequence shown here is derived from an EMBL/GenBank/DDBJ whole genome shotgun (WGS) entry which is preliminary data.</text>
</comment>
<evidence type="ECO:0000313" key="8">
    <source>
        <dbReference type="EMBL" id="CAE8620285.1"/>
    </source>
</evidence>
<dbReference type="SMART" id="SM00054">
    <property type="entry name" value="EFh"/>
    <property type="match status" value="3"/>
</dbReference>
<dbReference type="GO" id="GO:0005509">
    <property type="term" value="F:calcium ion binding"/>
    <property type="evidence" value="ECO:0007669"/>
    <property type="project" value="InterPro"/>
</dbReference>
<dbReference type="CDD" id="cd00051">
    <property type="entry name" value="EFh"/>
    <property type="match status" value="1"/>
</dbReference>
<dbReference type="InterPro" id="IPR018247">
    <property type="entry name" value="EF_Hand_1_Ca_BS"/>
</dbReference>
<dbReference type="EMBL" id="CAJNNV010027406">
    <property type="protein sequence ID" value="CAE8620285.1"/>
    <property type="molecule type" value="Genomic_DNA"/>
</dbReference>
<dbReference type="OMA" id="DMWRIRE"/>
<dbReference type="SUPFAM" id="SSF47473">
    <property type="entry name" value="EF-hand"/>
    <property type="match status" value="1"/>
</dbReference>
<sequence length="154" mass="17283">TSVPGKMVLDEQFIQKCREAFNTFDQDGSGTIDTPEMKQLLEAIGEAPSEEELFRFMADVDEDGTGEIEFAEFLRAFEKQRGGAQELEDELDTIDAFVALGGEPDKTSFIDTARLVSVVKDEFGMTIKIERLIEELDKDKDGKLNYHEFAALFA</sequence>
<keyword evidence="9" id="KW-1185">Reference proteome</keyword>
<dbReference type="GO" id="GO:0016460">
    <property type="term" value="C:myosin II complex"/>
    <property type="evidence" value="ECO:0007669"/>
    <property type="project" value="TreeGrafter"/>
</dbReference>
<evidence type="ECO:0000256" key="2">
    <source>
        <dbReference type="ARBA" id="ARBA00020786"/>
    </source>
</evidence>
<evidence type="ECO:0000256" key="6">
    <source>
        <dbReference type="ARBA" id="ARBA00022990"/>
    </source>
</evidence>
<keyword evidence="3" id="KW-0479">Metal-binding</keyword>
<evidence type="ECO:0000313" key="9">
    <source>
        <dbReference type="Proteomes" id="UP000654075"/>
    </source>
</evidence>
<feature type="domain" description="EF-hand" evidence="7">
    <location>
        <begin position="12"/>
        <end position="47"/>
    </location>
</feature>
<dbReference type="InterPro" id="IPR002048">
    <property type="entry name" value="EF_hand_dom"/>
</dbReference>
<dbReference type="PANTHER" id="PTHR23048">
    <property type="entry name" value="MYOSIN LIGHT CHAIN 1, 3"/>
    <property type="match status" value="1"/>
</dbReference>
<feature type="non-terminal residue" evidence="8">
    <location>
        <position position="1"/>
    </location>
</feature>
<dbReference type="PANTHER" id="PTHR23048:SF0">
    <property type="entry name" value="CALMODULIN LIKE 3"/>
    <property type="match status" value="1"/>
</dbReference>
<reference evidence="8" key="1">
    <citation type="submission" date="2021-02" db="EMBL/GenBank/DDBJ databases">
        <authorList>
            <person name="Dougan E. K."/>
            <person name="Rhodes N."/>
            <person name="Thang M."/>
            <person name="Chan C."/>
        </authorList>
    </citation>
    <scope>NUCLEOTIDE SEQUENCE</scope>
</reference>
<dbReference type="Gene3D" id="1.10.238.10">
    <property type="entry name" value="EF-hand"/>
    <property type="match status" value="2"/>
</dbReference>
<comment type="similarity">
    <text evidence="1">Belongs to the centrin family.</text>
</comment>
<evidence type="ECO:0000259" key="7">
    <source>
        <dbReference type="PROSITE" id="PS50222"/>
    </source>
</evidence>